<evidence type="ECO:0000259" key="4">
    <source>
        <dbReference type="PROSITE" id="PS50042"/>
    </source>
</evidence>
<dbReference type="CDD" id="cd00092">
    <property type="entry name" value="HTH_CRP"/>
    <property type="match status" value="1"/>
</dbReference>
<dbReference type="PANTHER" id="PTHR24567:SF68">
    <property type="entry name" value="DNA-BINDING TRANSCRIPTIONAL DUAL REGULATOR CRP"/>
    <property type="match status" value="1"/>
</dbReference>
<dbReference type="GO" id="GO:0003700">
    <property type="term" value="F:DNA-binding transcription factor activity"/>
    <property type="evidence" value="ECO:0007669"/>
    <property type="project" value="InterPro"/>
</dbReference>
<evidence type="ECO:0000313" key="6">
    <source>
        <dbReference type="EMBL" id="KKN82164.1"/>
    </source>
</evidence>
<dbReference type="InterPro" id="IPR036388">
    <property type="entry name" value="WH-like_DNA-bd_sf"/>
</dbReference>
<gene>
    <name evidence="6" type="ORF">LCGC14_0311500</name>
</gene>
<proteinExistence type="predicted"/>
<dbReference type="InterPro" id="IPR012318">
    <property type="entry name" value="HTH_CRP"/>
</dbReference>
<feature type="domain" description="Cyclic nucleotide-binding" evidence="4">
    <location>
        <begin position="23"/>
        <end position="128"/>
    </location>
</feature>
<evidence type="ECO:0000259" key="5">
    <source>
        <dbReference type="PROSITE" id="PS51063"/>
    </source>
</evidence>
<dbReference type="InterPro" id="IPR000595">
    <property type="entry name" value="cNMP-bd_dom"/>
</dbReference>
<dbReference type="NCBIfam" id="NF008732">
    <property type="entry name" value="PRK11753.1"/>
    <property type="match status" value="1"/>
</dbReference>
<dbReference type="PANTHER" id="PTHR24567">
    <property type="entry name" value="CRP FAMILY TRANSCRIPTIONAL REGULATORY PROTEIN"/>
    <property type="match status" value="1"/>
</dbReference>
<dbReference type="SMART" id="SM00419">
    <property type="entry name" value="HTH_CRP"/>
    <property type="match status" value="1"/>
</dbReference>
<evidence type="ECO:0000256" key="3">
    <source>
        <dbReference type="ARBA" id="ARBA00023163"/>
    </source>
</evidence>
<dbReference type="SMART" id="SM00100">
    <property type="entry name" value="cNMP"/>
    <property type="match status" value="1"/>
</dbReference>
<dbReference type="GO" id="GO:0005829">
    <property type="term" value="C:cytosol"/>
    <property type="evidence" value="ECO:0007669"/>
    <property type="project" value="TreeGrafter"/>
</dbReference>
<dbReference type="SUPFAM" id="SSF51206">
    <property type="entry name" value="cAMP-binding domain-like"/>
    <property type="match status" value="1"/>
</dbReference>
<dbReference type="EMBL" id="LAZR01000204">
    <property type="protein sequence ID" value="KKN82164.1"/>
    <property type="molecule type" value="Genomic_DNA"/>
</dbReference>
<evidence type="ECO:0008006" key="7">
    <source>
        <dbReference type="Google" id="ProtNLM"/>
    </source>
</evidence>
<dbReference type="InterPro" id="IPR050397">
    <property type="entry name" value="Env_Response_Regulators"/>
</dbReference>
<dbReference type="InterPro" id="IPR036390">
    <property type="entry name" value="WH_DNA-bd_sf"/>
</dbReference>
<dbReference type="FunFam" id="1.10.10.10:FF:000006">
    <property type="entry name" value="cAMP-activated global transcriptional regulator CRP"/>
    <property type="match status" value="1"/>
</dbReference>
<accession>A0A0F9TS40</accession>
<keyword evidence="1" id="KW-0805">Transcription regulation</keyword>
<dbReference type="GO" id="GO:0003677">
    <property type="term" value="F:DNA binding"/>
    <property type="evidence" value="ECO:0007669"/>
    <property type="project" value="UniProtKB-KW"/>
</dbReference>
<evidence type="ECO:0000256" key="2">
    <source>
        <dbReference type="ARBA" id="ARBA00023125"/>
    </source>
</evidence>
<dbReference type="Gene3D" id="1.10.10.10">
    <property type="entry name" value="Winged helix-like DNA-binding domain superfamily/Winged helix DNA-binding domain"/>
    <property type="match status" value="1"/>
</dbReference>
<evidence type="ECO:0000256" key="1">
    <source>
        <dbReference type="ARBA" id="ARBA00023015"/>
    </source>
</evidence>
<dbReference type="CDD" id="cd00038">
    <property type="entry name" value="CAP_ED"/>
    <property type="match status" value="1"/>
</dbReference>
<organism evidence="6">
    <name type="scientific">marine sediment metagenome</name>
    <dbReference type="NCBI Taxonomy" id="412755"/>
    <lineage>
        <taxon>unclassified sequences</taxon>
        <taxon>metagenomes</taxon>
        <taxon>ecological metagenomes</taxon>
    </lineage>
</organism>
<protein>
    <recommendedName>
        <fullName evidence="7">Cyclic nucleotide-binding domain-containing protein</fullName>
    </recommendedName>
</protein>
<dbReference type="Gene3D" id="2.60.120.10">
    <property type="entry name" value="Jelly Rolls"/>
    <property type="match status" value="1"/>
</dbReference>
<dbReference type="SUPFAM" id="SSF46785">
    <property type="entry name" value="Winged helix' DNA-binding domain"/>
    <property type="match status" value="1"/>
</dbReference>
<dbReference type="Pfam" id="PF00027">
    <property type="entry name" value="cNMP_binding"/>
    <property type="match status" value="1"/>
</dbReference>
<feature type="domain" description="HTH crp-type" evidence="5">
    <location>
        <begin position="142"/>
        <end position="214"/>
    </location>
</feature>
<name>A0A0F9TS40_9ZZZZ</name>
<dbReference type="PROSITE" id="PS50042">
    <property type="entry name" value="CNMP_BINDING_3"/>
    <property type="match status" value="1"/>
</dbReference>
<keyword evidence="2" id="KW-0238">DNA-binding</keyword>
<dbReference type="InterPro" id="IPR018488">
    <property type="entry name" value="cNMP-bd_CS"/>
</dbReference>
<comment type="caution">
    <text evidence="6">The sequence shown here is derived from an EMBL/GenBank/DDBJ whole genome shotgun (WGS) entry which is preliminary data.</text>
</comment>
<keyword evidence="3" id="KW-0804">Transcription</keyword>
<dbReference type="PROSITE" id="PS00042">
    <property type="entry name" value="HTH_CRP_1"/>
    <property type="match status" value="1"/>
</dbReference>
<sequence length="214" mass="24135">MVAITLTPKIKNLEAYLAHCHRRRFTARSTIIHAGDASETLFYIIKGSVTILIEDEQGREMIIAYLNQGDFFGEMGLFDQHLAQQDRSAWVRAKSECEVAEMSYCQFRELSHRDPELLYAVGRQMAERLRNTTRKVGNLAFLDVTGRVAGSLLDLCKQPDAMTHPDGMQIKVTRQEIGRIVGCSREMVGRVLKSLEEQGLIAVKGKTMVVFGTR</sequence>
<dbReference type="AlphaFoldDB" id="A0A0F9TS40"/>
<dbReference type="Pfam" id="PF00325">
    <property type="entry name" value="Crp"/>
    <property type="match status" value="1"/>
</dbReference>
<dbReference type="InterPro" id="IPR018335">
    <property type="entry name" value="Tscrpt_reg_HTH_Crp-type_CS"/>
</dbReference>
<reference evidence="6" key="1">
    <citation type="journal article" date="2015" name="Nature">
        <title>Complex archaea that bridge the gap between prokaryotes and eukaryotes.</title>
        <authorList>
            <person name="Spang A."/>
            <person name="Saw J.H."/>
            <person name="Jorgensen S.L."/>
            <person name="Zaremba-Niedzwiedzka K."/>
            <person name="Martijn J."/>
            <person name="Lind A.E."/>
            <person name="van Eijk R."/>
            <person name="Schleper C."/>
            <person name="Guy L."/>
            <person name="Ettema T.J."/>
        </authorList>
    </citation>
    <scope>NUCLEOTIDE SEQUENCE</scope>
</reference>
<dbReference type="PROSITE" id="PS00889">
    <property type="entry name" value="CNMP_BINDING_2"/>
    <property type="match status" value="1"/>
</dbReference>
<dbReference type="PRINTS" id="PR00034">
    <property type="entry name" value="HTHCRP"/>
</dbReference>
<dbReference type="InterPro" id="IPR018490">
    <property type="entry name" value="cNMP-bd_dom_sf"/>
</dbReference>
<dbReference type="PROSITE" id="PS51063">
    <property type="entry name" value="HTH_CRP_2"/>
    <property type="match status" value="1"/>
</dbReference>
<dbReference type="InterPro" id="IPR014710">
    <property type="entry name" value="RmlC-like_jellyroll"/>
</dbReference>